<evidence type="ECO:0008006" key="4">
    <source>
        <dbReference type="Google" id="ProtNLM"/>
    </source>
</evidence>
<reference evidence="2" key="2">
    <citation type="submission" date="2015-06" db="UniProtKB">
        <authorList>
            <consortium name="EnsemblPlants"/>
        </authorList>
    </citation>
    <scope>IDENTIFICATION</scope>
    <source>
        <strain evidence="2">DM1-3 516 R44</strain>
    </source>
</reference>
<evidence type="ECO:0000313" key="2">
    <source>
        <dbReference type="EnsemblPlants" id="PGSC0003DMT400086189"/>
    </source>
</evidence>
<evidence type="ECO:0000256" key="1">
    <source>
        <dbReference type="SAM" id="MobiDB-lite"/>
    </source>
</evidence>
<protein>
    <recommendedName>
        <fullName evidence="4">Polyprotein protein</fullName>
    </recommendedName>
</protein>
<proteinExistence type="predicted"/>
<dbReference type="AlphaFoldDB" id="M1DB70"/>
<name>M1DB70_SOLTU</name>
<dbReference type="EnsemblPlants" id="PGSC0003DMT400086189">
    <property type="protein sequence ID" value="PGSC0003DMT400086189"/>
    <property type="gene ID" value="PGSC0003DMG400035760"/>
</dbReference>
<dbReference type="InParanoid" id="M1DB70"/>
<dbReference type="PaxDb" id="4113-PGSC0003DMT400086189"/>
<keyword evidence="3" id="KW-1185">Reference proteome</keyword>
<organism evidence="2 3">
    <name type="scientific">Solanum tuberosum</name>
    <name type="common">Potato</name>
    <dbReference type="NCBI Taxonomy" id="4113"/>
    <lineage>
        <taxon>Eukaryota</taxon>
        <taxon>Viridiplantae</taxon>
        <taxon>Streptophyta</taxon>
        <taxon>Embryophyta</taxon>
        <taxon>Tracheophyta</taxon>
        <taxon>Spermatophyta</taxon>
        <taxon>Magnoliopsida</taxon>
        <taxon>eudicotyledons</taxon>
        <taxon>Gunneridae</taxon>
        <taxon>Pentapetalae</taxon>
        <taxon>asterids</taxon>
        <taxon>lamiids</taxon>
        <taxon>Solanales</taxon>
        <taxon>Solanaceae</taxon>
        <taxon>Solanoideae</taxon>
        <taxon>Solaneae</taxon>
        <taxon>Solanum</taxon>
    </lineage>
</organism>
<dbReference type="Gramene" id="PGSC0003DMT400086189">
    <property type="protein sequence ID" value="PGSC0003DMT400086189"/>
    <property type="gene ID" value="PGSC0003DMG400035760"/>
</dbReference>
<dbReference type="Proteomes" id="UP000011115">
    <property type="component" value="Unassembled WGS sequence"/>
</dbReference>
<sequence>MIFGTVEIPDMPAYTDVPLATTGDEVRAEGVSATESEAETGEDQLGVDEEATYEGLTEVEEAMVQLVVQTSLRDITIANPCGASVEDAPSTDAPIDGATV</sequence>
<reference evidence="3" key="1">
    <citation type="journal article" date="2011" name="Nature">
        <title>Genome sequence and analysis of the tuber crop potato.</title>
        <authorList>
            <consortium name="The Potato Genome Sequencing Consortium"/>
        </authorList>
    </citation>
    <scope>NUCLEOTIDE SEQUENCE [LARGE SCALE GENOMIC DNA]</scope>
    <source>
        <strain evidence="3">cv. DM1-3 516 R44</strain>
    </source>
</reference>
<accession>M1DB70</accession>
<feature type="region of interest" description="Disordered" evidence="1">
    <location>
        <begin position="81"/>
        <end position="100"/>
    </location>
</feature>
<dbReference type="HOGENOM" id="CLU_029307_11_1_1"/>
<evidence type="ECO:0000313" key="3">
    <source>
        <dbReference type="Proteomes" id="UP000011115"/>
    </source>
</evidence>